<evidence type="ECO:0008006" key="4">
    <source>
        <dbReference type="Google" id="ProtNLM"/>
    </source>
</evidence>
<dbReference type="AlphaFoldDB" id="A0A9W6HEB2"/>
<dbReference type="EMBL" id="BSEN01000015">
    <property type="protein sequence ID" value="GLJ78312.1"/>
    <property type="molecule type" value="Genomic_DNA"/>
</dbReference>
<feature type="compositionally biased region" description="Low complexity" evidence="1">
    <location>
        <begin position="336"/>
        <end position="361"/>
    </location>
</feature>
<evidence type="ECO:0000256" key="1">
    <source>
        <dbReference type="SAM" id="MobiDB-lite"/>
    </source>
</evidence>
<comment type="caution">
    <text evidence="2">The sequence shown here is derived from an EMBL/GenBank/DDBJ whole genome shotgun (WGS) entry which is preliminary data.</text>
</comment>
<accession>A0A9W6HEB2</accession>
<dbReference type="Gene3D" id="1.10.510.10">
    <property type="entry name" value="Transferase(Phosphotransferase) domain 1"/>
    <property type="match status" value="1"/>
</dbReference>
<protein>
    <recommendedName>
        <fullName evidence="4">Protein kinase domain-containing protein</fullName>
    </recommendedName>
</protein>
<organism evidence="2 3">
    <name type="scientific">Leifsonia poae</name>
    <dbReference type="NCBI Taxonomy" id="110933"/>
    <lineage>
        <taxon>Bacteria</taxon>
        <taxon>Bacillati</taxon>
        <taxon>Actinomycetota</taxon>
        <taxon>Actinomycetes</taxon>
        <taxon>Micrococcales</taxon>
        <taxon>Microbacteriaceae</taxon>
        <taxon>Leifsonia</taxon>
    </lineage>
</organism>
<name>A0A9W6HEB2_9MICO</name>
<dbReference type="Proteomes" id="UP001142372">
    <property type="component" value="Unassembled WGS sequence"/>
</dbReference>
<reference evidence="2" key="1">
    <citation type="journal article" date="2014" name="Int. J. Syst. Evol. Microbiol.">
        <title>Complete genome sequence of Corynebacterium casei LMG S-19264T (=DSM 44701T), isolated from a smear-ripened cheese.</title>
        <authorList>
            <consortium name="US DOE Joint Genome Institute (JGI-PGF)"/>
            <person name="Walter F."/>
            <person name="Albersmeier A."/>
            <person name="Kalinowski J."/>
            <person name="Ruckert C."/>
        </authorList>
    </citation>
    <scope>NUCLEOTIDE SEQUENCE</scope>
    <source>
        <strain evidence="2">VKM Ac-1401</strain>
    </source>
</reference>
<feature type="region of interest" description="Disordered" evidence="1">
    <location>
        <begin position="321"/>
        <end position="373"/>
    </location>
</feature>
<reference evidence="2" key="2">
    <citation type="submission" date="2023-01" db="EMBL/GenBank/DDBJ databases">
        <authorList>
            <person name="Sun Q."/>
            <person name="Evtushenko L."/>
        </authorList>
    </citation>
    <scope>NUCLEOTIDE SEQUENCE</scope>
    <source>
        <strain evidence="2">VKM Ac-1401</strain>
    </source>
</reference>
<dbReference type="RefSeq" id="WP_271178896.1">
    <property type="nucleotide sequence ID" value="NZ_BAAAJO010000003.1"/>
</dbReference>
<evidence type="ECO:0000313" key="3">
    <source>
        <dbReference type="Proteomes" id="UP001142372"/>
    </source>
</evidence>
<dbReference type="SUPFAM" id="SSF56112">
    <property type="entry name" value="Protein kinase-like (PK-like)"/>
    <property type="match status" value="1"/>
</dbReference>
<gene>
    <name evidence="2" type="ORF">GCM10017584_38860</name>
</gene>
<sequence length="484" mass="49829">MAPTPALDLARRASALAAQHDWTTLATLAADERELRQLVLPSGAAFPVELWLQTPSPDAHTRVQTEIELAAPGASEHLLGLVEVVTETTRRRELRGTTVVPAVLREHASGGLLADLLAHRTYLRAGEVATVLLGVAAGLSALNERGWAHGALTTRCVVFRHDSCPALASLAGARRLTADSADGDRRGFLRLADRLAGSLPRADGDRILEAIREPLRSGSWESVSDAVAVAVEPEAVLIPVGSGDVAGPDTRPTAALASHAVPSRAMAPHAGMLDTVLEGHPIAAIVQRVTGWLGTRRKLVAVAVTPIALAALAVAMVPPDAPTSGAVPPASPAQDAPSGAVSTPSASASSPRATATSMASGSSGGGTGDQRLRSDDPVVAAAGLLAARLACFRAASKPSCLETSLRVDSALYREDAAALGAVGADVLRDFSDARLALVQRWGDAALVSATPSAAQSGASGKSEPASVLMVRNEAGWRLRDVYRD</sequence>
<keyword evidence="3" id="KW-1185">Reference proteome</keyword>
<evidence type="ECO:0000313" key="2">
    <source>
        <dbReference type="EMBL" id="GLJ78312.1"/>
    </source>
</evidence>
<dbReference type="InterPro" id="IPR011009">
    <property type="entry name" value="Kinase-like_dom_sf"/>
</dbReference>
<proteinExistence type="predicted"/>